<evidence type="ECO:0000313" key="2">
    <source>
        <dbReference type="EMBL" id="PNS14687.1"/>
    </source>
</evidence>
<organism evidence="2 3">
    <name type="scientific">Sphaceloma murrayae</name>
    <dbReference type="NCBI Taxonomy" id="2082308"/>
    <lineage>
        <taxon>Eukaryota</taxon>
        <taxon>Fungi</taxon>
        <taxon>Dikarya</taxon>
        <taxon>Ascomycota</taxon>
        <taxon>Pezizomycotina</taxon>
        <taxon>Dothideomycetes</taxon>
        <taxon>Dothideomycetidae</taxon>
        <taxon>Myriangiales</taxon>
        <taxon>Elsinoaceae</taxon>
        <taxon>Sphaceloma</taxon>
    </lineage>
</organism>
<dbReference type="AlphaFoldDB" id="A0A2K1QHR9"/>
<reference evidence="2 3" key="1">
    <citation type="submission" date="2017-06" db="EMBL/GenBank/DDBJ databases">
        <title>Draft genome sequence of a variant of Elsinoe murrayae.</title>
        <authorList>
            <person name="Cheng Q."/>
        </authorList>
    </citation>
    <scope>NUCLEOTIDE SEQUENCE [LARGE SCALE GENOMIC DNA]</scope>
    <source>
        <strain evidence="2 3">CQ-2017a</strain>
    </source>
</reference>
<feature type="region of interest" description="Disordered" evidence="1">
    <location>
        <begin position="38"/>
        <end position="70"/>
    </location>
</feature>
<dbReference type="Proteomes" id="UP000243797">
    <property type="component" value="Unassembled WGS sequence"/>
</dbReference>
<proteinExistence type="predicted"/>
<sequence>MDLVLRELARGMGYAEIYARVSELGVDVRRGDVGAAMHKPGEDTASSANGMASAKAAKLKAAKRPRSKRTLHGDAIGQTEPARLTTDITTVSTDAAPPAMTITTQSQTQALPTQQQYHPQAEIVRPTIESTGHSHTRQPSIISIASTASDDRSHTLTPFADEGLVSSGTPVPSFSPNDTTHPSTSPAHQLPPAGPDTTSESLTSRAGEANQAREQQRAKKRHDTLTREEWEAESGEEAERRLADLLGLELGSGETRERTPVPVVQESTIGLALDGLGWVQATDGAP</sequence>
<feature type="compositionally biased region" description="Basic residues" evidence="1">
    <location>
        <begin position="57"/>
        <end position="70"/>
    </location>
</feature>
<name>A0A2K1QHR9_9PEZI</name>
<keyword evidence="3" id="KW-1185">Reference proteome</keyword>
<accession>A0A2K1QHR9</accession>
<feature type="region of interest" description="Disordered" evidence="1">
    <location>
        <begin position="145"/>
        <end position="238"/>
    </location>
</feature>
<comment type="caution">
    <text evidence="2">The sequence shown here is derived from an EMBL/GenBank/DDBJ whole genome shotgun (WGS) entry which is preliminary data.</text>
</comment>
<evidence type="ECO:0000313" key="3">
    <source>
        <dbReference type="Proteomes" id="UP000243797"/>
    </source>
</evidence>
<gene>
    <name evidence="2" type="ORF">CAC42_1709</name>
</gene>
<evidence type="ECO:0000256" key="1">
    <source>
        <dbReference type="SAM" id="MobiDB-lite"/>
    </source>
</evidence>
<feature type="compositionally biased region" description="Polar residues" evidence="1">
    <location>
        <begin position="166"/>
        <end position="187"/>
    </location>
</feature>
<protein>
    <submittedName>
        <fullName evidence="2">Meiotically up-regulated protein 80 protein</fullName>
    </submittedName>
</protein>
<dbReference type="InParanoid" id="A0A2K1QHR9"/>
<dbReference type="EMBL" id="NKHZ01000082">
    <property type="protein sequence ID" value="PNS14687.1"/>
    <property type="molecule type" value="Genomic_DNA"/>
</dbReference>